<organism evidence="1 2">
    <name type="scientific">Camellia sinensis var. sinensis</name>
    <name type="common">China tea</name>
    <dbReference type="NCBI Taxonomy" id="542762"/>
    <lineage>
        <taxon>Eukaryota</taxon>
        <taxon>Viridiplantae</taxon>
        <taxon>Streptophyta</taxon>
        <taxon>Embryophyta</taxon>
        <taxon>Tracheophyta</taxon>
        <taxon>Spermatophyta</taxon>
        <taxon>Magnoliopsida</taxon>
        <taxon>eudicotyledons</taxon>
        <taxon>Gunneridae</taxon>
        <taxon>Pentapetalae</taxon>
        <taxon>asterids</taxon>
        <taxon>Ericales</taxon>
        <taxon>Theaceae</taxon>
        <taxon>Camellia</taxon>
    </lineage>
</organism>
<dbReference type="Proteomes" id="UP000306102">
    <property type="component" value="Unassembled WGS sequence"/>
</dbReference>
<accession>A0A4S4D7G6</accession>
<comment type="caution">
    <text evidence="1">The sequence shown here is derived from an EMBL/GenBank/DDBJ whole genome shotgun (WGS) entry which is preliminary data.</text>
</comment>
<proteinExistence type="predicted"/>
<reference evidence="1 2" key="1">
    <citation type="journal article" date="2018" name="Proc. Natl. Acad. Sci. U.S.A.">
        <title>Draft genome sequence of Camellia sinensis var. sinensis provides insights into the evolution of the tea genome and tea quality.</title>
        <authorList>
            <person name="Wei C."/>
            <person name="Yang H."/>
            <person name="Wang S."/>
            <person name="Zhao J."/>
            <person name="Liu C."/>
            <person name="Gao L."/>
            <person name="Xia E."/>
            <person name="Lu Y."/>
            <person name="Tai Y."/>
            <person name="She G."/>
            <person name="Sun J."/>
            <person name="Cao H."/>
            <person name="Tong W."/>
            <person name="Gao Q."/>
            <person name="Li Y."/>
            <person name="Deng W."/>
            <person name="Jiang X."/>
            <person name="Wang W."/>
            <person name="Chen Q."/>
            <person name="Zhang S."/>
            <person name="Li H."/>
            <person name="Wu J."/>
            <person name="Wang P."/>
            <person name="Li P."/>
            <person name="Shi C."/>
            <person name="Zheng F."/>
            <person name="Jian J."/>
            <person name="Huang B."/>
            <person name="Shan D."/>
            <person name="Shi M."/>
            <person name="Fang C."/>
            <person name="Yue Y."/>
            <person name="Li F."/>
            <person name="Li D."/>
            <person name="Wei S."/>
            <person name="Han B."/>
            <person name="Jiang C."/>
            <person name="Yin Y."/>
            <person name="Xia T."/>
            <person name="Zhang Z."/>
            <person name="Bennetzen J.L."/>
            <person name="Zhao S."/>
            <person name="Wan X."/>
        </authorList>
    </citation>
    <scope>NUCLEOTIDE SEQUENCE [LARGE SCALE GENOMIC DNA]</scope>
    <source>
        <strain evidence="2">cv. Shuchazao</strain>
        <tissue evidence="1">Leaf</tissue>
    </source>
</reference>
<dbReference type="AlphaFoldDB" id="A0A4S4D7G6"/>
<dbReference type="EMBL" id="SDRB02012221">
    <property type="protein sequence ID" value="THF98370.1"/>
    <property type="molecule type" value="Genomic_DNA"/>
</dbReference>
<evidence type="ECO:0000313" key="2">
    <source>
        <dbReference type="Proteomes" id="UP000306102"/>
    </source>
</evidence>
<keyword evidence="2" id="KW-1185">Reference proteome</keyword>
<protein>
    <submittedName>
        <fullName evidence="1">Uncharacterized protein</fullName>
    </submittedName>
</protein>
<evidence type="ECO:0000313" key="1">
    <source>
        <dbReference type="EMBL" id="THF98370.1"/>
    </source>
</evidence>
<name>A0A4S4D7G6_CAMSN</name>
<gene>
    <name evidence="1" type="ORF">TEA_018443</name>
</gene>
<sequence length="157" mass="17808">MWSGSLRGYIGVWVRDPLRGLRWQWRTNGSQRRSICRRGSALVQSVASPTASRDEARSPPVLSQLMVYWPDICDQEGEWSGYMVDSEIRMDSVGPIGRWAKEDENFPLVLHPLAMEVRKSEVGAPATDTEPMAAGFAGDEPLGPREVSNWCYRRLRR</sequence>